<protein>
    <submittedName>
        <fullName evidence="4">Autophagy protein 16</fullName>
    </submittedName>
</protein>
<feature type="compositionally biased region" description="Pro residues" evidence="2">
    <location>
        <begin position="42"/>
        <end position="53"/>
    </location>
</feature>
<gene>
    <name evidence="4" type="ORF">K402DRAFT_435333</name>
</gene>
<dbReference type="Gene3D" id="1.20.5.170">
    <property type="match status" value="1"/>
</dbReference>
<accession>A0A6G1GSZ9</accession>
<dbReference type="AlphaFoldDB" id="A0A6G1GSZ9"/>
<dbReference type="Pfam" id="PF08614">
    <property type="entry name" value="ATG16"/>
    <property type="match status" value="1"/>
</dbReference>
<proteinExistence type="inferred from homology"/>
<evidence type="ECO:0000259" key="3">
    <source>
        <dbReference type="Pfam" id="PF08614"/>
    </source>
</evidence>
<evidence type="ECO:0000256" key="1">
    <source>
        <dbReference type="ARBA" id="ARBA00005331"/>
    </source>
</evidence>
<feature type="region of interest" description="Disordered" evidence="2">
    <location>
        <begin position="36"/>
        <end position="66"/>
    </location>
</feature>
<dbReference type="CDD" id="cd22887">
    <property type="entry name" value="Atg16_CCD"/>
    <property type="match status" value="1"/>
</dbReference>
<dbReference type="OrthoDB" id="8949486at2759"/>
<reference evidence="4" key="1">
    <citation type="journal article" date="2020" name="Stud. Mycol.">
        <title>101 Dothideomycetes genomes: a test case for predicting lifestyles and emergence of pathogens.</title>
        <authorList>
            <person name="Haridas S."/>
            <person name="Albert R."/>
            <person name="Binder M."/>
            <person name="Bloem J."/>
            <person name="Labutti K."/>
            <person name="Salamov A."/>
            <person name="Andreopoulos B."/>
            <person name="Baker S."/>
            <person name="Barry K."/>
            <person name="Bills G."/>
            <person name="Bluhm B."/>
            <person name="Cannon C."/>
            <person name="Castanera R."/>
            <person name="Culley D."/>
            <person name="Daum C."/>
            <person name="Ezra D."/>
            <person name="Gonzalez J."/>
            <person name="Henrissat B."/>
            <person name="Kuo A."/>
            <person name="Liang C."/>
            <person name="Lipzen A."/>
            <person name="Lutzoni F."/>
            <person name="Magnuson J."/>
            <person name="Mondo S."/>
            <person name="Nolan M."/>
            <person name="Ohm R."/>
            <person name="Pangilinan J."/>
            <person name="Park H.-J."/>
            <person name="Ramirez L."/>
            <person name="Alfaro M."/>
            <person name="Sun H."/>
            <person name="Tritt A."/>
            <person name="Yoshinaga Y."/>
            <person name="Zwiers L.-H."/>
            <person name="Turgeon B."/>
            <person name="Goodwin S."/>
            <person name="Spatafora J."/>
            <person name="Crous P."/>
            <person name="Grigoriev I."/>
        </authorList>
    </citation>
    <scope>NUCLEOTIDE SEQUENCE</scope>
    <source>
        <strain evidence="4">CBS 113979</strain>
    </source>
</reference>
<evidence type="ECO:0000313" key="5">
    <source>
        <dbReference type="Proteomes" id="UP000800041"/>
    </source>
</evidence>
<dbReference type="EMBL" id="ML977171">
    <property type="protein sequence ID" value="KAF1983910.1"/>
    <property type="molecule type" value="Genomic_DNA"/>
</dbReference>
<comment type="similarity">
    <text evidence="1">Belongs to the ATG16 family.</text>
</comment>
<keyword evidence="5" id="KW-1185">Reference proteome</keyword>
<name>A0A6G1GSZ9_9PEZI</name>
<dbReference type="Proteomes" id="UP000800041">
    <property type="component" value="Unassembled WGS sequence"/>
</dbReference>
<organism evidence="4 5">
    <name type="scientific">Aulographum hederae CBS 113979</name>
    <dbReference type="NCBI Taxonomy" id="1176131"/>
    <lineage>
        <taxon>Eukaryota</taxon>
        <taxon>Fungi</taxon>
        <taxon>Dikarya</taxon>
        <taxon>Ascomycota</taxon>
        <taxon>Pezizomycotina</taxon>
        <taxon>Dothideomycetes</taxon>
        <taxon>Pleosporomycetidae</taxon>
        <taxon>Aulographales</taxon>
        <taxon>Aulographaceae</taxon>
    </lineage>
</organism>
<dbReference type="InterPro" id="IPR013923">
    <property type="entry name" value="Autophagy-rel_prot_16_dom"/>
</dbReference>
<evidence type="ECO:0000256" key="2">
    <source>
        <dbReference type="SAM" id="MobiDB-lite"/>
    </source>
</evidence>
<evidence type="ECO:0000313" key="4">
    <source>
        <dbReference type="EMBL" id="KAF1983910.1"/>
    </source>
</evidence>
<feature type="domain" description="Autophagy-related protein 16" evidence="3">
    <location>
        <begin position="7"/>
        <end position="185"/>
    </location>
</feature>
<sequence length="197" mass="21699">MKSWISEYSSALSARDVRDKAQASYIDAYTTLADRTARLEIAPPPAPPSPSPQPTASSIPNSPDDASLTRLRADLATTQKSRADLSAQVTTLNSTLATLQKSASTSSKQITSLQRQVLLLERKLSDRTSELAESKKLVEGVQDEMIGMNLELGEAGKKMEGLRAENKRLVERWIVEMGERARRMNEEVEGHAMGKER</sequence>